<comment type="subcellular location">
    <subcellularLocation>
        <location evidence="1">Cell membrane</location>
        <topology evidence="1">Multi-pass membrane protein</topology>
    </subcellularLocation>
</comment>
<evidence type="ECO:0000256" key="1">
    <source>
        <dbReference type="ARBA" id="ARBA00004651"/>
    </source>
</evidence>
<evidence type="ECO:0000256" key="3">
    <source>
        <dbReference type="ARBA" id="ARBA00022475"/>
    </source>
</evidence>
<feature type="domain" description="MacB-like periplasmic core" evidence="9">
    <location>
        <begin position="25"/>
        <end position="260"/>
    </location>
</feature>
<dbReference type="EMBL" id="UOGE01000107">
    <property type="protein sequence ID" value="VAX25621.1"/>
    <property type="molecule type" value="Genomic_DNA"/>
</dbReference>
<dbReference type="NCBIfam" id="TIGR02212">
    <property type="entry name" value="lolCE"/>
    <property type="match status" value="1"/>
</dbReference>
<sequence length="424" mass="46383">MSYEWFISWRYLKAKRKQTFISLITWISIGGVAVGVMALIVVLAVMTGAQEDLRRKILGANSHIIVTHVSSFGISDVEETLKTIRSIDGVIAASPFVTNQVILTSATRVSGIVLRGVDIEGVAQATDLAEYMLEGKIKFIGDEYTSRNMEKDDLGIDVEVSRTGIIIGKELALTLRVKMGDGVTVISPIGEASPAGMVPKSRDFYVSGIFSSGMYEYDSSLALISLSEAQSLFKMDKSVSGIEIKVKDIYQAADIAETINKKLGYPYLARDWKEMNQNLFFALALEKTALGIILALIVCVAAFNIVSTLIMVVMEKSKDIAILKAMGATRRSVRRIFIIEGVVIGFTGTILGDIGGILMCQLLDEYHFIKLPAGVYNLETLPVLMKFSDIAFISIVALAITVLATLYPSWSASRLDPAESLRYE</sequence>
<dbReference type="PANTHER" id="PTHR30489">
    <property type="entry name" value="LIPOPROTEIN-RELEASING SYSTEM TRANSMEMBRANE PROTEIN LOLE"/>
    <property type="match status" value="1"/>
</dbReference>
<keyword evidence="2" id="KW-0813">Transport</keyword>
<keyword evidence="4 7" id="KW-0812">Transmembrane</keyword>
<feature type="domain" description="ABC3 transporter permease C-terminal" evidence="8">
    <location>
        <begin position="292"/>
        <end position="417"/>
    </location>
</feature>
<evidence type="ECO:0000256" key="6">
    <source>
        <dbReference type="ARBA" id="ARBA00023136"/>
    </source>
</evidence>
<keyword evidence="10" id="KW-0449">Lipoprotein</keyword>
<evidence type="ECO:0000256" key="7">
    <source>
        <dbReference type="SAM" id="Phobius"/>
    </source>
</evidence>
<evidence type="ECO:0000313" key="10">
    <source>
        <dbReference type="EMBL" id="VAX25621.1"/>
    </source>
</evidence>
<keyword evidence="5 7" id="KW-1133">Transmembrane helix</keyword>
<feature type="transmembrane region" description="Helical" evidence="7">
    <location>
        <begin position="335"/>
        <end position="358"/>
    </location>
</feature>
<keyword evidence="3" id="KW-1003">Cell membrane</keyword>
<dbReference type="InterPro" id="IPR011925">
    <property type="entry name" value="LolCE_TM"/>
</dbReference>
<accession>A0A3B1CGB3</accession>
<evidence type="ECO:0000259" key="9">
    <source>
        <dbReference type="Pfam" id="PF12704"/>
    </source>
</evidence>
<dbReference type="InterPro" id="IPR025857">
    <property type="entry name" value="MacB_PCD"/>
</dbReference>
<dbReference type="PANTHER" id="PTHR30489:SF0">
    <property type="entry name" value="LIPOPROTEIN-RELEASING SYSTEM TRANSMEMBRANE PROTEIN LOLE"/>
    <property type="match status" value="1"/>
</dbReference>
<dbReference type="Pfam" id="PF02687">
    <property type="entry name" value="FtsX"/>
    <property type="match status" value="1"/>
</dbReference>
<evidence type="ECO:0000259" key="8">
    <source>
        <dbReference type="Pfam" id="PF02687"/>
    </source>
</evidence>
<evidence type="ECO:0000256" key="2">
    <source>
        <dbReference type="ARBA" id="ARBA00022448"/>
    </source>
</evidence>
<dbReference type="Pfam" id="PF12704">
    <property type="entry name" value="MacB_PCD"/>
    <property type="match status" value="1"/>
</dbReference>
<feature type="transmembrane region" description="Helical" evidence="7">
    <location>
        <begin position="390"/>
        <end position="410"/>
    </location>
</feature>
<feature type="transmembrane region" description="Helical" evidence="7">
    <location>
        <begin position="20"/>
        <end position="46"/>
    </location>
</feature>
<proteinExistence type="predicted"/>
<dbReference type="InterPro" id="IPR051447">
    <property type="entry name" value="Lipoprotein-release_system"/>
</dbReference>
<evidence type="ECO:0000256" key="4">
    <source>
        <dbReference type="ARBA" id="ARBA00022692"/>
    </source>
</evidence>
<gene>
    <name evidence="10" type="ORF">MNBD_NITROSPINAE02-582</name>
</gene>
<organism evidence="10">
    <name type="scientific">hydrothermal vent metagenome</name>
    <dbReference type="NCBI Taxonomy" id="652676"/>
    <lineage>
        <taxon>unclassified sequences</taxon>
        <taxon>metagenomes</taxon>
        <taxon>ecological metagenomes</taxon>
    </lineage>
</organism>
<dbReference type="InterPro" id="IPR003838">
    <property type="entry name" value="ABC3_permease_C"/>
</dbReference>
<keyword evidence="6 7" id="KW-0472">Membrane</keyword>
<protein>
    <submittedName>
        <fullName evidence="10">Lipoprotein releasing system transmembrane protein LolC/LolE</fullName>
    </submittedName>
</protein>
<dbReference type="GO" id="GO:0042953">
    <property type="term" value="P:lipoprotein transport"/>
    <property type="evidence" value="ECO:0007669"/>
    <property type="project" value="InterPro"/>
</dbReference>
<evidence type="ECO:0000256" key="5">
    <source>
        <dbReference type="ARBA" id="ARBA00022989"/>
    </source>
</evidence>
<dbReference type="AlphaFoldDB" id="A0A3B1CGB3"/>
<reference evidence="10" key="1">
    <citation type="submission" date="2018-06" db="EMBL/GenBank/DDBJ databases">
        <authorList>
            <person name="Zhirakovskaya E."/>
        </authorList>
    </citation>
    <scope>NUCLEOTIDE SEQUENCE</scope>
</reference>
<name>A0A3B1CGB3_9ZZZZ</name>
<feature type="transmembrane region" description="Helical" evidence="7">
    <location>
        <begin position="289"/>
        <end position="314"/>
    </location>
</feature>
<dbReference type="GO" id="GO:0044874">
    <property type="term" value="P:lipoprotein localization to outer membrane"/>
    <property type="evidence" value="ECO:0007669"/>
    <property type="project" value="TreeGrafter"/>
</dbReference>
<dbReference type="GO" id="GO:0098797">
    <property type="term" value="C:plasma membrane protein complex"/>
    <property type="evidence" value="ECO:0007669"/>
    <property type="project" value="TreeGrafter"/>
</dbReference>